<keyword evidence="1" id="KW-0472">Membrane</keyword>
<comment type="caution">
    <text evidence="2">The sequence shown here is derived from an EMBL/GenBank/DDBJ whole genome shotgun (WGS) entry which is preliminary data.</text>
</comment>
<accession>A0A3M7SG33</accession>
<keyword evidence="1" id="KW-0812">Transmembrane</keyword>
<evidence type="ECO:0000313" key="2">
    <source>
        <dbReference type="EMBL" id="RNA34753.1"/>
    </source>
</evidence>
<sequence>MVILRNGYKIIGDNFLSIQTRNETDVALDIFLIKPMFFLMALRILVQKTKTKYRKCQSLSSDGPKHVLHNFNLSRQKHVLQNYERMANIPLKPRMPQTKPKMMPSICLIQ</sequence>
<keyword evidence="1" id="KW-1133">Transmembrane helix</keyword>
<reference evidence="2 3" key="1">
    <citation type="journal article" date="2018" name="Sci. Rep.">
        <title>Genomic signatures of local adaptation to the degree of environmental predictability in rotifers.</title>
        <authorList>
            <person name="Franch-Gras L."/>
            <person name="Hahn C."/>
            <person name="Garcia-Roger E.M."/>
            <person name="Carmona M.J."/>
            <person name="Serra M."/>
            <person name="Gomez A."/>
        </authorList>
    </citation>
    <scope>NUCLEOTIDE SEQUENCE [LARGE SCALE GENOMIC DNA]</scope>
    <source>
        <strain evidence="2">HYR1</strain>
    </source>
</reference>
<evidence type="ECO:0000256" key="1">
    <source>
        <dbReference type="SAM" id="Phobius"/>
    </source>
</evidence>
<organism evidence="2 3">
    <name type="scientific">Brachionus plicatilis</name>
    <name type="common">Marine rotifer</name>
    <name type="synonym">Brachionus muelleri</name>
    <dbReference type="NCBI Taxonomy" id="10195"/>
    <lineage>
        <taxon>Eukaryota</taxon>
        <taxon>Metazoa</taxon>
        <taxon>Spiralia</taxon>
        <taxon>Gnathifera</taxon>
        <taxon>Rotifera</taxon>
        <taxon>Eurotatoria</taxon>
        <taxon>Monogononta</taxon>
        <taxon>Pseudotrocha</taxon>
        <taxon>Ploima</taxon>
        <taxon>Brachionidae</taxon>
        <taxon>Brachionus</taxon>
    </lineage>
</organism>
<protein>
    <submittedName>
        <fullName evidence="2">Uncharacterized protein</fullName>
    </submittedName>
</protein>
<name>A0A3M7SG33_BRAPC</name>
<gene>
    <name evidence="2" type="ORF">BpHYR1_006939</name>
</gene>
<dbReference type="AlphaFoldDB" id="A0A3M7SG33"/>
<keyword evidence="3" id="KW-1185">Reference proteome</keyword>
<evidence type="ECO:0000313" key="3">
    <source>
        <dbReference type="Proteomes" id="UP000276133"/>
    </source>
</evidence>
<dbReference type="Proteomes" id="UP000276133">
    <property type="component" value="Unassembled WGS sequence"/>
</dbReference>
<feature type="transmembrane region" description="Helical" evidence="1">
    <location>
        <begin position="26"/>
        <end position="46"/>
    </location>
</feature>
<dbReference type="EMBL" id="REGN01001423">
    <property type="protein sequence ID" value="RNA34753.1"/>
    <property type="molecule type" value="Genomic_DNA"/>
</dbReference>
<proteinExistence type="predicted"/>